<comment type="caution">
    <text evidence="1">The sequence shown here is derived from an EMBL/GenBank/DDBJ whole genome shotgun (WGS) entry which is preliminary data.</text>
</comment>
<proteinExistence type="predicted"/>
<organism evidence="1 2">
    <name type="scientific">Ramazzottius varieornatus</name>
    <name type="common">Water bear</name>
    <name type="synonym">Tardigrade</name>
    <dbReference type="NCBI Taxonomy" id="947166"/>
    <lineage>
        <taxon>Eukaryota</taxon>
        <taxon>Metazoa</taxon>
        <taxon>Ecdysozoa</taxon>
        <taxon>Tardigrada</taxon>
        <taxon>Eutardigrada</taxon>
        <taxon>Parachela</taxon>
        <taxon>Hypsibioidea</taxon>
        <taxon>Ramazzottiidae</taxon>
        <taxon>Ramazzottius</taxon>
    </lineage>
</organism>
<gene>
    <name evidence="1" type="primary">RvY_05394-1</name>
    <name evidence="1" type="synonym">RvY_05394.1</name>
    <name evidence="1" type="ORF">RvY_05394</name>
</gene>
<dbReference type="AlphaFoldDB" id="A0A1D1V1J6"/>
<protein>
    <submittedName>
        <fullName evidence="1">Uncharacterized protein</fullName>
    </submittedName>
</protein>
<sequence>MVPRTALSVALRRTLHIDRWTGGRKLSSCGPTDAGRRSLKKTGRAMMYGIGFGSQEHAAMRALVGRQMLRVRLDIDWILKAP</sequence>
<keyword evidence="2" id="KW-1185">Reference proteome</keyword>
<name>A0A1D1V1J6_RAMVA</name>
<accession>A0A1D1V1J6</accession>
<evidence type="ECO:0000313" key="2">
    <source>
        <dbReference type="Proteomes" id="UP000186922"/>
    </source>
</evidence>
<dbReference type="Proteomes" id="UP000186922">
    <property type="component" value="Unassembled WGS sequence"/>
</dbReference>
<dbReference type="EMBL" id="BDGG01000002">
    <property type="protein sequence ID" value="GAU93457.1"/>
    <property type="molecule type" value="Genomic_DNA"/>
</dbReference>
<reference evidence="1 2" key="1">
    <citation type="journal article" date="2016" name="Nat. Commun.">
        <title>Extremotolerant tardigrade genome and improved radiotolerance of human cultured cells by tardigrade-unique protein.</title>
        <authorList>
            <person name="Hashimoto T."/>
            <person name="Horikawa D.D."/>
            <person name="Saito Y."/>
            <person name="Kuwahara H."/>
            <person name="Kozuka-Hata H."/>
            <person name="Shin-I T."/>
            <person name="Minakuchi Y."/>
            <person name="Ohishi K."/>
            <person name="Motoyama A."/>
            <person name="Aizu T."/>
            <person name="Enomoto A."/>
            <person name="Kondo K."/>
            <person name="Tanaka S."/>
            <person name="Hara Y."/>
            <person name="Koshikawa S."/>
            <person name="Sagara H."/>
            <person name="Miura T."/>
            <person name="Yokobori S."/>
            <person name="Miyagawa K."/>
            <person name="Suzuki Y."/>
            <person name="Kubo T."/>
            <person name="Oyama M."/>
            <person name="Kohara Y."/>
            <person name="Fujiyama A."/>
            <person name="Arakawa K."/>
            <person name="Katayama T."/>
            <person name="Toyoda A."/>
            <person name="Kunieda T."/>
        </authorList>
    </citation>
    <scope>NUCLEOTIDE SEQUENCE [LARGE SCALE GENOMIC DNA]</scope>
    <source>
        <strain evidence="1 2">YOKOZUNA-1</strain>
    </source>
</reference>
<evidence type="ECO:0000313" key="1">
    <source>
        <dbReference type="EMBL" id="GAU93457.1"/>
    </source>
</evidence>